<accession>W9S232</accession>
<name>W9S232_9ROSA</name>
<sequence>MLRKPDPKRLRFVDAKVCLKAAAKWALEKPLIDLLFLPQSRPYRYLPKKIHATAPKNPPIPLFYVIYVIEGDHHHDLELLKVDCTIAVACQRCLHSDLKPLSSPSPPSQISSPSQHYHHHNHHYLLSPLHHPISTVDLLPAIVYHLIPKDFISLLLFLSTARRIPKRVKTVDTRRKPDRCKRTASGPTSSPLAA</sequence>
<keyword evidence="3" id="KW-1185">Reference proteome</keyword>
<dbReference type="AlphaFoldDB" id="W9S232"/>
<evidence type="ECO:0000313" key="3">
    <source>
        <dbReference type="Proteomes" id="UP000030645"/>
    </source>
</evidence>
<gene>
    <name evidence="2" type="ORF">L484_014865</name>
</gene>
<protein>
    <submittedName>
        <fullName evidence="2">Uncharacterized protein</fullName>
    </submittedName>
</protein>
<feature type="region of interest" description="Disordered" evidence="1">
    <location>
        <begin position="168"/>
        <end position="194"/>
    </location>
</feature>
<evidence type="ECO:0000256" key="1">
    <source>
        <dbReference type="SAM" id="MobiDB-lite"/>
    </source>
</evidence>
<organism evidence="2 3">
    <name type="scientific">Morus notabilis</name>
    <dbReference type="NCBI Taxonomy" id="981085"/>
    <lineage>
        <taxon>Eukaryota</taxon>
        <taxon>Viridiplantae</taxon>
        <taxon>Streptophyta</taxon>
        <taxon>Embryophyta</taxon>
        <taxon>Tracheophyta</taxon>
        <taxon>Spermatophyta</taxon>
        <taxon>Magnoliopsida</taxon>
        <taxon>eudicotyledons</taxon>
        <taxon>Gunneridae</taxon>
        <taxon>Pentapetalae</taxon>
        <taxon>rosids</taxon>
        <taxon>fabids</taxon>
        <taxon>Rosales</taxon>
        <taxon>Moraceae</taxon>
        <taxon>Moreae</taxon>
        <taxon>Morus</taxon>
    </lineage>
</organism>
<dbReference type="Proteomes" id="UP000030645">
    <property type="component" value="Unassembled WGS sequence"/>
</dbReference>
<proteinExistence type="predicted"/>
<feature type="compositionally biased region" description="Polar residues" evidence="1">
    <location>
        <begin position="185"/>
        <end position="194"/>
    </location>
</feature>
<dbReference type="EMBL" id="KE345945">
    <property type="protein sequence ID" value="EXC21510.1"/>
    <property type="molecule type" value="Genomic_DNA"/>
</dbReference>
<reference evidence="3" key="1">
    <citation type="submission" date="2013-01" db="EMBL/GenBank/DDBJ databases">
        <title>Draft Genome Sequence of a Mulberry Tree, Morus notabilis C.K. Schneid.</title>
        <authorList>
            <person name="He N."/>
            <person name="Zhao S."/>
        </authorList>
    </citation>
    <scope>NUCLEOTIDE SEQUENCE</scope>
</reference>
<evidence type="ECO:0000313" key="2">
    <source>
        <dbReference type="EMBL" id="EXC21510.1"/>
    </source>
</evidence>